<evidence type="ECO:0000256" key="1">
    <source>
        <dbReference type="SAM" id="Phobius"/>
    </source>
</evidence>
<reference evidence="3 4" key="1">
    <citation type="submission" date="2024-10" db="EMBL/GenBank/DDBJ databases">
        <title>Updated reference genomes for cyclostephanoid diatoms.</title>
        <authorList>
            <person name="Roberts W.R."/>
            <person name="Alverson A.J."/>
        </authorList>
    </citation>
    <scope>NUCLEOTIDE SEQUENCE [LARGE SCALE GENOMIC DNA]</scope>
    <source>
        <strain evidence="3 4">AJA232-27</strain>
    </source>
</reference>
<dbReference type="InterPro" id="IPR000326">
    <property type="entry name" value="PAP2/HPO"/>
</dbReference>
<dbReference type="CDD" id="cd01610">
    <property type="entry name" value="PAP2_like"/>
    <property type="match status" value="1"/>
</dbReference>
<accession>A0ABD3M6U6</accession>
<dbReference type="InterPro" id="IPR036938">
    <property type="entry name" value="PAP2/HPO_sf"/>
</dbReference>
<dbReference type="Proteomes" id="UP001530293">
    <property type="component" value="Unassembled WGS sequence"/>
</dbReference>
<keyword evidence="4" id="KW-1185">Reference proteome</keyword>
<keyword evidence="1" id="KW-0472">Membrane</keyword>
<comment type="caution">
    <text evidence="3">The sequence shown here is derived from an EMBL/GenBank/DDBJ whole genome shotgun (WGS) entry which is preliminary data.</text>
</comment>
<sequence>MASAHQYEPSHRHESEWIYSSILSKRVFTPLNDYIHQQLTLASSATSSSSSSSLASSCSSPWRWCYALLELYIAMCGYAFNPVMFPIWPILIYTLSFGRCSSLSNASTSLLKLNAPSNNDNIFDWKKWNSFQQLLLHHDHRHHAATTNTVLYLISVFLTLAFTELGKAFFSTSRPQPSLEEKGVWSIPRKYEKLVASLKSKHSFPSGDCAQAMNFCMMVCKYVMTTASGTTTLALSSSDSRIHEMTNWNDNNTITHHLINMFLFGIFLPSVAFARIYFRCHWIEDCIGGVALSWALHTTIVPEIAKHI</sequence>
<evidence type="ECO:0000259" key="2">
    <source>
        <dbReference type="Pfam" id="PF01569"/>
    </source>
</evidence>
<organism evidence="3 4">
    <name type="scientific">Discostella pseudostelligera</name>
    <dbReference type="NCBI Taxonomy" id="259834"/>
    <lineage>
        <taxon>Eukaryota</taxon>
        <taxon>Sar</taxon>
        <taxon>Stramenopiles</taxon>
        <taxon>Ochrophyta</taxon>
        <taxon>Bacillariophyta</taxon>
        <taxon>Coscinodiscophyceae</taxon>
        <taxon>Thalassiosirophycidae</taxon>
        <taxon>Stephanodiscales</taxon>
        <taxon>Stephanodiscaceae</taxon>
        <taxon>Discostella</taxon>
    </lineage>
</organism>
<evidence type="ECO:0000313" key="3">
    <source>
        <dbReference type="EMBL" id="KAL3759357.1"/>
    </source>
</evidence>
<dbReference type="SUPFAM" id="SSF48317">
    <property type="entry name" value="Acid phosphatase/Vanadium-dependent haloperoxidase"/>
    <property type="match status" value="1"/>
</dbReference>
<evidence type="ECO:0000313" key="4">
    <source>
        <dbReference type="Proteomes" id="UP001530293"/>
    </source>
</evidence>
<protein>
    <recommendedName>
        <fullName evidence="2">Phosphatidic acid phosphatase type 2/haloperoxidase domain-containing protein</fullName>
    </recommendedName>
</protein>
<feature type="transmembrane region" description="Helical" evidence="1">
    <location>
        <begin position="258"/>
        <end position="278"/>
    </location>
</feature>
<dbReference type="Pfam" id="PF01569">
    <property type="entry name" value="PAP2"/>
    <property type="match status" value="1"/>
</dbReference>
<gene>
    <name evidence="3" type="ORF">ACHAWU_000656</name>
</gene>
<dbReference type="AlphaFoldDB" id="A0ABD3M6U6"/>
<feature type="transmembrane region" description="Helical" evidence="1">
    <location>
        <begin position="150"/>
        <end position="170"/>
    </location>
</feature>
<keyword evidence="1" id="KW-0812">Transmembrane</keyword>
<keyword evidence="1" id="KW-1133">Transmembrane helix</keyword>
<dbReference type="Gene3D" id="1.20.144.10">
    <property type="entry name" value="Phosphatidic acid phosphatase type 2/haloperoxidase"/>
    <property type="match status" value="1"/>
</dbReference>
<feature type="transmembrane region" description="Helical" evidence="1">
    <location>
        <begin position="71"/>
        <end position="95"/>
    </location>
</feature>
<name>A0ABD3M6U6_9STRA</name>
<proteinExistence type="predicted"/>
<feature type="domain" description="Phosphatidic acid phosphatase type 2/haloperoxidase" evidence="2">
    <location>
        <begin position="150"/>
        <end position="300"/>
    </location>
</feature>
<dbReference type="EMBL" id="JALLBG020000200">
    <property type="protein sequence ID" value="KAL3759357.1"/>
    <property type="molecule type" value="Genomic_DNA"/>
</dbReference>